<evidence type="ECO:0000313" key="1">
    <source>
        <dbReference type="EMBL" id="ASV43812.1"/>
    </source>
</evidence>
<evidence type="ECO:0000313" key="2">
    <source>
        <dbReference type="Proteomes" id="UP000241742"/>
    </source>
</evidence>
<dbReference type="Proteomes" id="UP000241742">
    <property type="component" value="Segment"/>
</dbReference>
<reference evidence="1 2" key="1">
    <citation type="journal article" date="2017" name="Sci. Rep.">
        <title>Analysis of the CRISPR-Cas system in bacteriophages active on epidemic strains of Vibrio cholerae in Bangladesh.</title>
        <authorList>
            <person name="Naser I.B."/>
            <person name="Hoque M.M."/>
            <person name="Nahid M.A."/>
            <person name="Tareq T.M."/>
            <person name="Rocky M.K."/>
            <person name="Faruque S.M."/>
        </authorList>
    </citation>
    <scope>NUCLEOTIDE SEQUENCE [LARGE SCALE GENOMIC DNA]</scope>
</reference>
<dbReference type="EMBL" id="KY883658">
    <property type="protein sequence ID" value="ASV43812.1"/>
    <property type="molecule type" value="Genomic_DNA"/>
</dbReference>
<name>A0A2D0YPK9_9CAUD</name>
<accession>A0A2D0YPK9</accession>
<protein>
    <submittedName>
        <fullName evidence="1">Portal (Connector) protein</fullName>
    </submittedName>
</protein>
<organism evidence="1 2">
    <name type="scientific">Vibrio phage JSF27</name>
    <dbReference type="NCBI Taxonomy" id="1983605"/>
    <lineage>
        <taxon>Viruses</taxon>
        <taxon>Duplodnaviria</taxon>
        <taxon>Heunggongvirae</taxon>
        <taxon>Uroviricota</taxon>
        <taxon>Caudoviricetes</taxon>
        <taxon>Zobellviridae</taxon>
        <taxon>Icepovirus</taxon>
        <taxon>Icepovirus bengalense</taxon>
    </lineage>
</organism>
<sequence length="581" mass="66544">MTGKVLELQQMLDDTRDGLAEQIANTWQNWNSQRQEWLSQKSELRNYIFATDTTTTTNSTLPWKNKTTLPKLCQIRDNLHSNYISALFPNERWLKWEGKSLQDEAKRDAIQQYMDNKVKESDFRTIMSQLLLDYIDYGNCFATVEYVKETTKDEESGATRDTYFGPRAVRIDPKDIVFNPVAVDFAHSPKIIRTVLNEGELLQMEQDQPENASLASAIARRREFRRGLGTYTREDCEKAVGFSMDGFGNLYDYFQSPYVEVLTFYGDYHDTQSGTFKRNMKVTIIDRMFVIEEKENPSWFAQAPIFHCGWRIRQDNLYAMGPLDNLVGMQYRIDHLENLKADVFDLIAFPPMKVKGDVEEFVWGPMEQIYINGDGDVEMMAPNTQALQADMQIQILEAKMEEFAGAPREAMGIRTPGEKTAFEVQQLQNAAGRIFQEKIMNFEVMLMEKVLNAMLEISRRNLDVADTIRVFDSDDKVATFMNVNKDDITAKGRLRPAGARHFAEQAQVVQSLMGIANTPVWQDIKPHVSTENLAKMLEHNLSLGGWDIFKPNVAVMEAQTTSALVNQSQAQIEEEAQVPLV</sequence>
<proteinExistence type="predicted"/>